<evidence type="ECO:0000256" key="1">
    <source>
        <dbReference type="ARBA" id="ARBA00006432"/>
    </source>
</evidence>
<evidence type="ECO:0000259" key="4">
    <source>
        <dbReference type="Pfam" id="PF13193"/>
    </source>
</evidence>
<feature type="domain" description="AMP-binding enzyme C-terminal" evidence="4">
    <location>
        <begin position="490"/>
        <end position="573"/>
    </location>
</feature>
<name>A0AA38WWI7_9EURO</name>
<evidence type="ECO:0000313" key="5">
    <source>
        <dbReference type="EMBL" id="KAJ9602402.1"/>
    </source>
</evidence>
<dbReference type="InterPro" id="IPR042099">
    <property type="entry name" value="ANL_N_sf"/>
</dbReference>
<dbReference type="Pfam" id="PF00501">
    <property type="entry name" value="AMP-binding"/>
    <property type="match status" value="1"/>
</dbReference>
<dbReference type="Gene3D" id="3.40.50.12780">
    <property type="entry name" value="N-terminal domain of ligase-like"/>
    <property type="match status" value="1"/>
</dbReference>
<dbReference type="Pfam" id="PF13193">
    <property type="entry name" value="AMP-binding_C"/>
    <property type="match status" value="1"/>
</dbReference>
<dbReference type="EMBL" id="JAPDRK010000026">
    <property type="protein sequence ID" value="KAJ9602402.1"/>
    <property type="molecule type" value="Genomic_DNA"/>
</dbReference>
<comment type="caution">
    <text evidence="5">The sequence shown here is derived from an EMBL/GenBank/DDBJ whole genome shotgun (WGS) entry which is preliminary data.</text>
</comment>
<dbReference type="InterPro" id="IPR000873">
    <property type="entry name" value="AMP-dep_synth/lig_dom"/>
</dbReference>
<dbReference type="AlphaFoldDB" id="A0AA38WWI7"/>
<accession>A0AA38WWI7</accession>
<sequence>MSSRYDRRGGTFVVANSTVGPSVHQKSIAEDGEPRALRRPSMRVYKSKEPDIDVPLDLNLTELLHTSARTPALQSDHVIAEDDIERRTLTIGQLRTSAGRLAKGLVEHYRPKDQSRWAIVLPNSIAYLEAVHAVLWLGGVFCPINHQLKAQELAHAFIVSRPAFVIAYAQSVGKVLEALELAGSGPSDFEKPELLTAIGAHVHGFPNLHSDFMTDDSLQIPHQNDNKKRLASIHLSSGTTGFPKGVCLSVHNYIANVLQMWAHDPNHWSPEERVVSYTPFVHIANTTIPLFLGPWTGMVHIIMASFETEEFAKTIQRTKATAAQISPMTALAIGTTDLVDRYDFSSIRHMVCGPLPLKQKDYEKFMRRGHWKTVTLYGMTEAAPYVTWQKIEEKMALGESGSLLPNIRCSLRLETGEDAPEGGPGELWLKGPNMTAGYLDNPDANRVAFDEDGWYNTGDVCTLSSEGHLRVVGRTKELIKYNGFQVSPTELEAHIISHPSVADAAVNGNWDADKMTELPTAYVVLKENLKQISKKVGALQDIQKSVDSQVTGYKKLRGGVFEVTELPRTTTMKLLRKQLGLHKTGLSSTIREKDHKL</sequence>
<evidence type="ECO:0000259" key="3">
    <source>
        <dbReference type="Pfam" id="PF00501"/>
    </source>
</evidence>
<dbReference type="PANTHER" id="PTHR24096:SF149">
    <property type="entry name" value="AMP-BINDING DOMAIN-CONTAINING PROTEIN-RELATED"/>
    <property type="match status" value="1"/>
</dbReference>
<feature type="domain" description="AMP-dependent synthetase/ligase" evidence="3">
    <location>
        <begin position="75"/>
        <end position="439"/>
    </location>
</feature>
<protein>
    <recommendedName>
        <fullName evidence="7">AMP-dependent synthetase/ligase domain-containing protein</fullName>
    </recommendedName>
</protein>
<dbReference type="InterPro" id="IPR025110">
    <property type="entry name" value="AMP-bd_C"/>
</dbReference>
<dbReference type="GO" id="GO:0019748">
    <property type="term" value="P:secondary metabolic process"/>
    <property type="evidence" value="ECO:0007669"/>
    <property type="project" value="TreeGrafter"/>
</dbReference>
<gene>
    <name evidence="5" type="ORF">H2200_012944</name>
</gene>
<dbReference type="Gene3D" id="3.30.300.30">
    <property type="match status" value="1"/>
</dbReference>
<evidence type="ECO:0000313" key="6">
    <source>
        <dbReference type="Proteomes" id="UP001172673"/>
    </source>
</evidence>
<dbReference type="GO" id="GO:0016405">
    <property type="term" value="F:CoA-ligase activity"/>
    <property type="evidence" value="ECO:0007669"/>
    <property type="project" value="TreeGrafter"/>
</dbReference>
<evidence type="ECO:0000256" key="2">
    <source>
        <dbReference type="ARBA" id="ARBA00022598"/>
    </source>
</evidence>
<dbReference type="Proteomes" id="UP001172673">
    <property type="component" value="Unassembled WGS sequence"/>
</dbReference>
<dbReference type="PROSITE" id="PS00455">
    <property type="entry name" value="AMP_BINDING"/>
    <property type="match status" value="1"/>
</dbReference>
<dbReference type="PANTHER" id="PTHR24096">
    <property type="entry name" value="LONG-CHAIN-FATTY-ACID--COA LIGASE"/>
    <property type="match status" value="1"/>
</dbReference>
<evidence type="ECO:0008006" key="7">
    <source>
        <dbReference type="Google" id="ProtNLM"/>
    </source>
</evidence>
<keyword evidence="2" id="KW-0436">Ligase</keyword>
<comment type="similarity">
    <text evidence="1">Belongs to the ATP-dependent AMP-binding enzyme family.</text>
</comment>
<dbReference type="SUPFAM" id="SSF56801">
    <property type="entry name" value="Acetyl-CoA synthetase-like"/>
    <property type="match status" value="1"/>
</dbReference>
<organism evidence="5 6">
    <name type="scientific">Cladophialophora chaetospira</name>
    <dbReference type="NCBI Taxonomy" id="386627"/>
    <lineage>
        <taxon>Eukaryota</taxon>
        <taxon>Fungi</taxon>
        <taxon>Dikarya</taxon>
        <taxon>Ascomycota</taxon>
        <taxon>Pezizomycotina</taxon>
        <taxon>Eurotiomycetes</taxon>
        <taxon>Chaetothyriomycetidae</taxon>
        <taxon>Chaetothyriales</taxon>
        <taxon>Herpotrichiellaceae</taxon>
        <taxon>Cladophialophora</taxon>
    </lineage>
</organism>
<keyword evidence="6" id="KW-1185">Reference proteome</keyword>
<dbReference type="InterPro" id="IPR045851">
    <property type="entry name" value="AMP-bd_C_sf"/>
</dbReference>
<dbReference type="InterPro" id="IPR020845">
    <property type="entry name" value="AMP-binding_CS"/>
</dbReference>
<reference evidence="5" key="1">
    <citation type="submission" date="2022-10" db="EMBL/GenBank/DDBJ databases">
        <title>Culturing micro-colonial fungi from biological soil crusts in the Mojave desert and describing Neophaeococcomyces mojavensis, and introducing the new genera and species Taxawa tesnikishii.</title>
        <authorList>
            <person name="Kurbessoian T."/>
            <person name="Stajich J.E."/>
        </authorList>
    </citation>
    <scope>NUCLEOTIDE SEQUENCE</scope>
    <source>
        <strain evidence="5">TK_41</strain>
    </source>
</reference>
<proteinExistence type="inferred from homology"/>